<sequence>MKAIVMEPLAGRNQLQLRDLPRPAIRSGEVLVQVKALSINPVDHKTLQGKGQYENIKNDPPLVLGWDIAGVVVESAATAFKAGDEVFGMINFPGHGKAYAAYVAAPAQHLALKPTSVSFEIAAGTALSALTAYQAIRKAAVRAGERVFVQGAAGEVGFFAVQMAKALGAYVVGTAKAEDEALLKARGLDEWINYQTTDFEQVTQDIDFALDTLGAEAAVKALHILKPTGRLITIPSGKGEAWKAEAEVRGLQADFLFVHSSGEDMQVLADYLAKGLIQPRIAHMFTFDEIIQVHEQMEAGTLSGKIVVRLES</sequence>
<reference evidence="3" key="1">
    <citation type="submission" date="2018-02" db="EMBL/GenBank/DDBJ databases">
        <title>Genome sequencing of Solimonas sp. HR-BB.</title>
        <authorList>
            <person name="Lee Y."/>
            <person name="Jeon C.O."/>
        </authorList>
    </citation>
    <scope>NUCLEOTIDE SEQUENCE [LARGE SCALE GENOMIC DNA]</scope>
    <source>
        <strain evidence="3">HR-U</strain>
    </source>
</reference>
<evidence type="ECO:0000313" key="2">
    <source>
        <dbReference type="EMBL" id="PQA54369.1"/>
    </source>
</evidence>
<keyword evidence="3" id="KW-1185">Reference proteome</keyword>
<gene>
    <name evidence="2" type="ORF">C5O19_21700</name>
</gene>
<dbReference type="InterPro" id="IPR036291">
    <property type="entry name" value="NAD(P)-bd_dom_sf"/>
</dbReference>
<dbReference type="Pfam" id="PF13602">
    <property type="entry name" value="ADH_zinc_N_2"/>
    <property type="match status" value="1"/>
</dbReference>
<dbReference type="PANTHER" id="PTHR11695">
    <property type="entry name" value="ALCOHOL DEHYDROGENASE RELATED"/>
    <property type="match status" value="1"/>
</dbReference>
<dbReference type="AlphaFoldDB" id="A0A2S7IGA1"/>
<dbReference type="OrthoDB" id="648910at2"/>
<evidence type="ECO:0000313" key="3">
    <source>
        <dbReference type="Proteomes" id="UP000239590"/>
    </source>
</evidence>
<dbReference type="SMART" id="SM00829">
    <property type="entry name" value="PKS_ER"/>
    <property type="match status" value="1"/>
</dbReference>
<dbReference type="InterPro" id="IPR020843">
    <property type="entry name" value="ER"/>
</dbReference>
<dbReference type="GO" id="GO:0016491">
    <property type="term" value="F:oxidoreductase activity"/>
    <property type="evidence" value="ECO:0007669"/>
    <property type="project" value="InterPro"/>
</dbReference>
<accession>A0A2S7IGA1</accession>
<dbReference type="SUPFAM" id="SSF50129">
    <property type="entry name" value="GroES-like"/>
    <property type="match status" value="1"/>
</dbReference>
<name>A0A2S7IGA1_9BACT</name>
<evidence type="ECO:0000259" key="1">
    <source>
        <dbReference type="SMART" id="SM00829"/>
    </source>
</evidence>
<dbReference type="Gene3D" id="3.40.50.720">
    <property type="entry name" value="NAD(P)-binding Rossmann-like Domain"/>
    <property type="match status" value="1"/>
</dbReference>
<dbReference type="Pfam" id="PF08240">
    <property type="entry name" value="ADH_N"/>
    <property type="match status" value="1"/>
</dbReference>
<dbReference type="PANTHER" id="PTHR11695:SF294">
    <property type="entry name" value="RETICULON-4-INTERACTING PROTEIN 1, MITOCHONDRIAL"/>
    <property type="match status" value="1"/>
</dbReference>
<comment type="caution">
    <text evidence="2">The sequence shown here is derived from an EMBL/GenBank/DDBJ whole genome shotgun (WGS) entry which is preliminary data.</text>
</comment>
<organism evidence="2 3">
    <name type="scientific">Siphonobacter curvatus</name>
    <dbReference type="NCBI Taxonomy" id="2094562"/>
    <lineage>
        <taxon>Bacteria</taxon>
        <taxon>Pseudomonadati</taxon>
        <taxon>Bacteroidota</taxon>
        <taxon>Cytophagia</taxon>
        <taxon>Cytophagales</taxon>
        <taxon>Cytophagaceae</taxon>
        <taxon>Siphonobacter</taxon>
    </lineage>
</organism>
<dbReference type="Proteomes" id="UP000239590">
    <property type="component" value="Unassembled WGS sequence"/>
</dbReference>
<dbReference type="Gene3D" id="3.90.180.10">
    <property type="entry name" value="Medium-chain alcohol dehydrogenases, catalytic domain"/>
    <property type="match status" value="1"/>
</dbReference>
<dbReference type="RefSeq" id="WP_104715494.1">
    <property type="nucleotide sequence ID" value="NZ_PTRA01000006.1"/>
</dbReference>
<dbReference type="InterPro" id="IPR013154">
    <property type="entry name" value="ADH-like_N"/>
</dbReference>
<proteinExistence type="predicted"/>
<dbReference type="SUPFAM" id="SSF51735">
    <property type="entry name" value="NAD(P)-binding Rossmann-fold domains"/>
    <property type="match status" value="1"/>
</dbReference>
<dbReference type="InterPro" id="IPR050700">
    <property type="entry name" value="YIM1/Zinc_Alcohol_DH_Fams"/>
</dbReference>
<feature type="domain" description="Enoyl reductase (ER)" evidence="1">
    <location>
        <begin position="11"/>
        <end position="308"/>
    </location>
</feature>
<protein>
    <submittedName>
        <fullName evidence="2">Oxidoreductase</fullName>
    </submittedName>
</protein>
<dbReference type="EMBL" id="PTRA01000006">
    <property type="protein sequence ID" value="PQA54369.1"/>
    <property type="molecule type" value="Genomic_DNA"/>
</dbReference>
<dbReference type="InterPro" id="IPR011032">
    <property type="entry name" value="GroES-like_sf"/>
</dbReference>
<dbReference type="CDD" id="cd05289">
    <property type="entry name" value="MDR_like_2"/>
    <property type="match status" value="1"/>
</dbReference>